<keyword evidence="2" id="KW-0812">Transmembrane</keyword>
<evidence type="ECO:0000313" key="6">
    <source>
        <dbReference type="Proteomes" id="UP000254051"/>
    </source>
</evidence>
<keyword evidence="2" id="KW-1133">Transmembrane helix</keyword>
<gene>
    <name evidence="5" type="ORF">SAMN05216529_101470</name>
</gene>
<dbReference type="CDD" id="cd12797">
    <property type="entry name" value="M23_peptidase"/>
    <property type="match status" value="1"/>
</dbReference>
<dbReference type="InterPro" id="IPR050570">
    <property type="entry name" value="Cell_wall_metabolism_enzyme"/>
</dbReference>
<dbReference type="InterPro" id="IPR048476">
    <property type="entry name" value="LytM_N"/>
</dbReference>
<evidence type="ECO:0000256" key="1">
    <source>
        <dbReference type="ARBA" id="ARBA00022729"/>
    </source>
</evidence>
<evidence type="ECO:0000259" key="3">
    <source>
        <dbReference type="Pfam" id="PF01551"/>
    </source>
</evidence>
<dbReference type="RefSeq" id="WP_242992226.1">
    <property type="nucleotide sequence ID" value="NZ_QGDS01000001.1"/>
</dbReference>
<evidence type="ECO:0000259" key="4">
    <source>
        <dbReference type="Pfam" id="PF21640"/>
    </source>
</evidence>
<dbReference type="Proteomes" id="UP000254051">
    <property type="component" value="Unassembled WGS sequence"/>
</dbReference>
<proteinExistence type="predicted"/>
<dbReference type="PANTHER" id="PTHR21666:SF289">
    <property type="entry name" value="L-ALA--D-GLU ENDOPEPTIDASE"/>
    <property type="match status" value="1"/>
</dbReference>
<dbReference type="GO" id="GO:0004222">
    <property type="term" value="F:metalloendopeptidase activity"/>
    <property type="evidence" value="ECO:0007669"/>
    <property type="project" value="TreeGrafter"/>
</dbReference>
<accession>A0A316A3Q2</accession>
<evidence type="ECO:0000313" key="5">
    <source>
        <dbReference type="EMBL" id="SUQ12573.1"/>
    </source>
</evidence>
<feature type="domain" description="LytM N-terminal" evidence="4">
    <location>
        <begin position="31"/>
        <end position="118"/>
    </location>
</feature>
<dbReference type="AlphaFoldDB" id="A0A316A3Q2"/>
<dbReference type="Pfam" id="PF01551">
    <property type="entry name" value="Peptidase_M23"/>
    <property type="match status" value="1"/>
</dbReference>
<keyword evidence="6" id="KW-1185">Reference proteome</keyword>
<protein>
    <submittedName>
        <fullName evidence="5">Peptidase family M23</fullName>
    </submittedName>
</protein>
<reference evidence="6" key="1">
    <citation type="submission" date="2017-07" db="EMBL/GenBank/DDBJ databases">
        <authorList>
            <person name="Varghese N."/>
            <person name="Submissions S."/>
        </authorList>
    </citation>
    <scope>NUCLEOTIDE SEQUENCE [LARGE SCALE GENOMIC DNA]</scope>
    <source>
        <strain evidence="6">NLAE-zl-C134</strain>
    </source>
</reference>
<dbReference type="InterPro" id="IPR016047">
    <property type="entry name" value="M23ase_b-sheet_dom"/>
</dbReference>
<evidence type="ECO:0000256" key="2">
    <source>
        <dbReference type="SAM" id="Phobius"/>
    </source>
</evidence>
<keyword evidence="1" id="KW-0732">Signal</keyword>
<dbReference type="EMBL" id="UHJJ01000001">
    <property type="protein sequence ID" value="SUQ12573.1"/>
    <property type="molecule type" value="Genomic_DNA"/>
</dbReference>
<dbReference type="Pfam" id="PF21640">
    <property type="entry name" value="LytM_N"/>
    <property type="match status" value="1"/>
</dbReference>
<dbReference type="Gene3D" id="2.70.70.10">
    <property type="entry name" value="Glucose Permease (Domain IIA)"/>
    <property type="match status" value="1"/>
</dbReference>
<name>A0A316A3Q2_9FIRM</name>
<dbReference type="InterPro" id="IPR011055">
    <property type="entry name" value="Dup_hybrid_motif"/>
</dbReference>
<feature type="transmembrane region" description="Helical" evidence="2">
    <location>
        <begin position="12"/>
        <end position="33"/>
    </location>
</feature>
<dbReference type="SUPFAM" id="SSF51261">
    <property type="entry name" value="Duplicated hybrid motif"/>
    <property type="match status" value="1"/>
</dbReference>
<dbReference type="PANTHER" id="PTHR21666">
    <property type="entry name" value="PEPTIDASE-RELATED"/>
    <property type="match status" value="1"/>
</dbReference>
<sequence length="281" mass="32203">MKRKRVHNYILLNFLLCFFLSIGIHELLILGGFSRLNEDTVTKEAFRIQTLNEEMLNCIQNTKDPGESLGLYWLETNFGAKPLKSVPDSKLFQRLENKWAGRDGFENYIAQCRGIWNDVVYFPIPEPSNNVDAGISYVDSWMFPRNYGGKRGHEGTDIMADKNERGYYPVVSMTDGVVRHKGWLEQGGWRLGIVSPSGTYFYYAHMASYADIEEGDTVQAGDLLGYMGDTGYSTVEGTTGNFPVHLHVGIYLFHKEEEISVNPYWVLRYMENNKIKCVYPR</sequence>
<keyword evidence="2" id="KW-0472">Membrane</keyword>
<feature type="domain" description="M23ase beta-sheet core" evidence="3">
    <location>
        <begin position="152"/>
        <end position="252"/>
    </location>
</feature>
<organism evidence="5 6">
    <name type="scientific">Faecalicatena contorta</name>
    <dbReference type="NCBI Taxonomy" id="39482"/>
    <lineage>
        <taxon>Bacteria</taxon>
        <taxon>Bacillati</taxon>
        <taxon>Bacillota</taxon>
        <taxon>Clostridia</taxon>
        <taxon>Lachnospirales</taxon>
        <taxon>Lachnospiraceae</taxon>
        <taxon>Faecalicatena</taxon>
    </lineage>
</organism>